<keyword evidence="3" id="KW-1185">Reference proteome</keyword>
<dbReference type="Proteomes" id="UP000265520">
    <property type="component" value="Unassembled WGS sequence"/>
</dbReference>
<feature type="region of interest" description="Disordered" evidence="1">
    <location>
        <begin position="1"/>
        <end position="23"/>
    </location>
</feature>
<protein>
    <submittedName>
        <fullName evidence="2">Uncharacterized protein</fullName>
    </submittedName>
</protein>
<evidence type="ECO:0000313" key="2">
    <source>
        <dbReference type="EMBL" id="MCI95067.1"/>
    </source>
</evidence>
<accession>A0A392W429</accession>
<proteinExistence type="predicted"/>
<organism evidence="2 3">
    <name type="scientific">Trifolium medium</name>
    <dbReference type="NCBI Taxonomy" id="97028"/>
    <lineage>
        <taxon>Eukaryota</taxon>
        <taxon>Viridiplantae</taxon>
        <taxon>Streptophyta</taxon>
        <taxon>Embryophyta</taxon>
        <taxon>Tracheophyta</taxon>
        <taxon>Spermatophyta</taxon>
        <taxon>Magnoliopsida</taxon>
        <taxon>eudicotyledons</taxon>
        <taxon>Gunneridae</taxon>
        <taxon>Pentapetalae</taxon>
        <taxon>rosids</taxon>
        <taxon>fabids</taxon>
        <taxon>Fabales</taxon>
        <taxon>Fabaceae</taxon>
        <taxon>Papilionoideae</taxon>
        <taxon>50 kb inversion clade</taxon>
        <taxon>NPAAA clade</taxon>
        <taxon>Hologalegina</taxon>
        <taxon>IRL clade</taxon>
        <taxon>Trifolieae</taxon>
        <taxon>Trifolium</taxon>
    </lineage>
</organism>
<dbReference type="EMBL" id="LXQA011374948">
    <property type="protein sequence ID" value="MCI95067.1"/>
    <property type="molecule type" value="Genomic_DNA"/>
</dbReference>
<dbReference type="AlphaFoldDB" id="A0A392W429"/>
<evidence type="ECO:0000313" key="3">
    <source>
        <dbReference type="Proteomes" id="UP000265520"/>
    </source>
</evidence>
<evidence type="ECO:0000256" key="1">
    <source>
        <dbReference type="SAM" id="MobiDB-lite"/>
    </source>
</evidence>
<name>A0A392W429_9FABA</name>
<comment type="caution">
    <text evidence="2">The sequence shown here is derived from an EMBL/GenBank/DDBJ whole genome shotgun (WGS) entry which is preliminary data.</text>
</comment>
<reference evidence="2 3" key="1">
    <citation type="journal article" date="2018" name="Front. Plant Sci.">
        <title>Red Clover (Trifolium pratense) and Zigzag Clover (T. medium) - A Picture of Genomic Similarities and Differences.</title>
        <authorList>
            <person name="Dluhosova J."/>
            <person name="Istvanek J."/>
            <person name="Nedelnik J."/>
            <person name="Repkova J."/>
        </authorList>
    </citation>
    <scope>NUCLEOTIDE SEQUENCE [LARGE SCALE GENOMIC DNA]</scope>
    <source>
        <strain evidence="3">cv. 10/8</strain>
        <tissue evidence="2">Leaf</tissue>
    </source>
</reference>
<feature type="non-terminal residue" evidence="2">
    <location>
        <position position="36"/>
    </location>
</feature>
<sequence length="36" mass="3856">MCSVGTDTMSPRKEGGRLMLGFNDDEYPGGIPVVPE</sequence>